<sequence length="816" mass="91821">MSDRRMLLVYSIDGRPDTSVGRTADDDRRRRWTQAEKSQSHIWMQTKRTHARTHTAASLTFIDHSLLHFAHLRESGERSFVAVAVAAARKAGLHLPCALFDFYSGFLPIHMCHCNDSEHCYSCQYSTADENFSSPPYDLVLGSLVRYQQTLKSFTRPILSSSPPRLETPPDTKIPNTLLELCRRRIRNRIITIVIRCYSVHYWYGGASCFLVGQPAVFLRSLSPATTRIAPQHILITSASIMTFPHWECTFILQPSANYSFHHFFLSSPARQMREHHFIYVQQDDSWQLRTQDCFRPGILVSLRNSHAPKACAVTPRPLNPICSLGQKGRKPLQSALRCGCDKKKKAATSDDSLALKKAQIFTSPSHKIVCHTEADGAVAALLAAIHRTRGDEPRGTGLRRDEMPVCPGGFDNHSSTSAHSAPDRRERHAQASWEAPFLHYFHFPRLQQCASEHHDMWLPFFAPSPLLLFQADARKGLLPTRSVAHSFPHPSLTKVEGGRQKKVEGRRWKKVKGGRWKVEGGSGAPEWLLISDLERPNRCAIENFGIRHNSSQISFQQFSHTKAQQAVPTSAKVVLAKAVGIRTTWRDFRYVTHGGSLNDWKVAQTSLLLIEAEGINYYVHVNMTTAADSNAPAATAPLRNLRASGSVVTARMRRRRFCHNFKNQKCLYSPSPELNPTAFFKNEPELNTTVWAPEESEFDPNLGKILSHVLRHVSLLEHQGMVACLSFMHQTVAYSKHSATQEKPILSNLVQFQQQYQYQQQQPANQGHQTNHIIHISTQAPAPVNPIPGIMITAFILAPFLSWAGFLGGLQAVKT</sequence>
<name>M2ZHA8_PSEFD</name>
<dbReference type="VEuPathDB" id="FungiDB:MYCFIDRAFT_178659"/>
<dbReference type="AlphaFoldDB" id="M2ZHA8"/>
<dbReference type="RefSeq" id="XP_007930886.1">
    <property type="nucleotide sequence ID" value="XM_007932695.1"/>
</dbReference>
<accession>M2ZHA8</accession>
<organism evidence="3 4">
    <name type="scientific">Pseudocercospora fijiensis (strain CIRAD86)</name>
    <name type="common">Black leaf streak disease fungus</name>
    <name type="synonym">Mycosphaerella fijiensis</name>
    <dbReference type="NCBI Taxonomy" id="383855"/>
    <lineage>
        <taxon>Eukaryota</taxon>
        <taxon>Fungi</taxon>
        <taxon>Dikarya</taxon>
        <taxon>Ascomycota</taxon>
        <taxon>Pezizomycotina</taxon>
        <taxon>Dothideomycetes</taxon>
        <taxon>Dothideomycetidae</taxon>
        <taxon>Mycosphaerellales</taxon>
        <taxon>Mycosphaerellaceae</taxon>
        <taxon>Pseudocercospora</taxon>
    </lineage>
</organism>
<feature type="region of interest" description="Disordered" evidence="1">
    <location>
        <begin position="391"/>
        <end position="429"/>
    </location>
</feature>
<dbReference type="EMBL" id="KB446563">
    <property type="protein sequence ID" value="EME78524.1"/>
    <property type="molecule type" value="Genomic_DNA"/>
</dbReference>
<keyword evidence="2" id="KW-0812">Transmembrane</keyword>
<evidence type="ECO:0000256" key="2">
    <source>
        <dbReference type="SAM" id="Phobius"/>
    </source>
</evidence>
<keyword evidence="2" id="KW-0472">Membrane</keyword>
<feature type="compositionally biased region" description="Basic and acidic residues" evidence="1">
    <location>
        <begin position="391"/>
        <end position="404"/>
    </location>
</feature>
<gene>
    <name evidence="3" type="ORF">MYCFIDRAFT_178659</name>
</gene>
<evidence type="ECO:0000256" key="1">
    <source>
        <dbReference type="SAM" id="MobiDB-lite"/>
    </source>
</evidence>
<evidence type="ECO:0000313" key="4">
    <source>
        <dbReference type="Proteomes" id="UP000016932"/>
    </source>
</evidence>
<protein>
    <submittedName>
        <fullName evidence="3">Uncharacterized protein</fullName>
    </submittedName>
</protein>
<proteinExistence type="predicted"/>
<keyword evidence="2" id="KW-1133">Transmembrane helix</keyword>
<dbReference type="GeneID" id="19333974"/>
<feature type="transmembrane region" description="Helical" evidence="2">
    <location>
        <begin position="788"/>
        <end position="811"/>
    </location>
</feature>
<dbReference type="HOGENOM" id="CLU_346154_0_0_1"/>
<keyword evidence="4" id="KW-1185">Reference proteome</keyword>
<dbReference type="Proteomes" id="UP000016932">
    <property type="component" value="Unassembled WGS sequence"/>
</dbReference>
<dbReference type="KEGG" id="pfj:MYCFIDRAFT_178659"/>
<evidence type="ECO:0000313" key="3">
    <source>
        <dbReference type="EMBL" id="EME78524.1"/>
    </source>
</evidence>
<reference evidence="3 4" key="1">
    <citation type="journal article" date="2012" name="PLoS Pathog.">
        <title>Diverse lifestyles and strategies of plant pathogenesis encoded in the genomes of eighteen Dothideomycetes fungi.</title>
        <authorList>
            <person name="Ohm R.A."/>
            <person name="Feau N."/>
            <person name="Henrissat B."/>
            <person name="Schoch C.L."/>
            <person name="Horwitz B.A."/>
            <person name="Barry K.W."/>
            <person name="Condon B.J."/>
            <person name="Copeland A.C."/>
            <person name="Dhillon B."/>
            <person name="Glaser F."/>
            <person name="Hesse C.N."/>
            <person name="Kosti I."/>
            <person name="LaButti K."/>
            <person name="Lindquist E.A."/>
            <person name="Lucas S."/>
            <person name="Salamov A.A."/>
            <person name="Bradshaw R.E."/>
            <person name="Ciuffetti L."/>
            <person name="Hamelin R.C."/>
            <person name="Kema G.H.J."/>
            <person name="Lawrence C."/>
            <person name="Scott J.A."/>
            <person name="Spatafora J.W."/>
            <person name="Turgeon B.G."/>
            <person name="de Wit P.J.G.M."/>
            <person name="Zhong S."/>
            <person name="Goodwin S.B."/>
            <person name="Grigoriev I.V."/>
        </authorList>
    </citation>
    <scope>NUCLEOTIDE SEQUENCE [LARGE SCALE GENOMIC DNA]</scope>
    <source>
        <strain evidence="3 4">CIRAD86</strain>
    </source>
</reference>